<dbReference type="InterPro" id="IPR036412">
    <property type="entry name" value="HAD-like_sf"/>
</dbReference>
<proteinExistence type="predicted"/>
<protein>
    <recommendedName>
        <fullName evidence="3">HAD family hydrolase</fullName>
    </recommendedName>
</protein>
<dbReference type="SUPFAM" id="SSF56784">
    <property type="entry name" value="HAD-like"/>
    <property type="match status" value="1"/>
</dbReference>
<name>Q2N771_ERYLH</name>
<gene>
    <name evidence="1" type="ordered locus">ELI_11890</name>
</gene>
<dbReference type="PANTHER" id="PTHR43611">
    <property type="entry name" value="ALPHA-D-GLUCOSE 1-PHOSPHATE PHOSPHATASE"/>
    <property type="match status" value="1"/>
</dbReference>
<dbReference type="OrthoDB" id="9807742at2"/>
<organism evidence="1 2">
    <name type="scientific">Erythrobacter litoralis (strain HTCC2594)</name>
    <dbReference type="NCBI Taxonomy" id="314225"/>
    <lineage>
        <taxon>Bacteria</taxon>
        <taxon>Pseudomonadati</taxon>
        <taxon>Pseudomonadota</taxon>
        <taxon>Alphaproteobacteria</taxon>
        <taxon>Sphingomonadales</taxon>
        <taxon>Erythrobacteraceae</taxon>
        <taxon>Erythrobacter/Porphyrobacter group</taxon>
        <taxon>Erythrobacter</taxon>
    </lineage>
</organism>
<dbReference type="PANTHER" id="PTHR43611:SF3">
    <property type="entry name" value="FLAVIN MONONUCLEOTIDE HYDROLASE 1, CHLOROPLATIC"/>
    <property type="match status" value="1"/>
</dbReference>
<dbReference type="eggNOG" id="COG1011">
    <property type="taxonomic scope" value="Bacteria"/>
</dbReference>
<dbReference type="Proteomes" id="UP000008808">
    <property type="component" value="Chromosome"/>
</dbReference>
<dbReference type="CDD" id="cd02603">
    <property type="entry name" value="HAD_sEH-N_like"/>
    <property type="match status" value="1"/>
</dbReference>
<dbReference type="AlphaFoldDB" id="Q2N771"/>
<sequence length="207" mass="22872">MPIRNVVFDIGNVVVPWDPKGIARRALGDERVDAPGFAHPFAGSDVWLAVNRGEHSLAEAKPLFVEQHDLASEEIDALYQELMESMVLLDGTVPLMRELKAAGLRLFAITDNVHEIVAYLKDRHDFWTMFEHAAVSAELGVLKPDARMYRHIIEEGALEPGECLFFDDVPRNVEGAEAVGMLGRVFTDAARARADLRDLGVRLAAAA</sequence>
<evidence type="ECO:0000313" key="1">
    <source>
        <dbReference type="EMBL" id="ABC64470.1"/>
    </source>
</evidence>
<evidence type="ECO:0000313" key="2">
    <source>
        <dbReference type="Proteomes" id="UP000008808"/>
    </source>
</evidence>
<dbReference type="STRING" id="314225.ELI_11890"/>
<dbReference type="RefSeq" id="WP_011415293.1">
    <property type="nucleotide sequence ID" value="NC_007722.1"/>
</dbReference>
<dbReference type="InterPro" id="IPR023214">
    <property type="entry name" value="HAD_sf"/>
</dbReference>
<dbReference type="SFLD" id="SFLDG01129">
    <property type="entry name" value="C1.5:_HAD__Beta-PGM__Phosphata"/>
    <property type="match status" value="1"/>
</dbReference>
<dbReference type="HOGENOM" id="CLU_045011_9_1_5"/>
<dbReference type="NCBIfam" id="TIGR01509">
    <property type="entry name" value="HAD-SF-IA-v3"/>
    <property type="match status" value="1"/>
</dbReference>
<dbReference type="SFLD" id="SFLDS00003">
    <property type="entry name" value="Haloacid_Dehalogenase"/>
    <property type="match status" value="1"/>
</dbReference>
<dbReference type="Pfam" id="PF00702">
    <property type="entry name" value="Hydrolase"/>
    <property type="match status" value="1"/>
</dbReference>
<dbReference type="EMBL" id="CP000157">
    <property type="protein sequence ID" value="ABC64470.1"/>
    <property type="molecule type" value="Genomic_DNA"/>
</dbReference>
<dbReference type="KEGG" id="eli:ELI_11890"/>
<reference evidence="2" key="1">
    <citation type="journal article" date="2009" name="J. Bacteriol.">
        <title>Complete genome sequence of Erythrobacter litoralis HTCC2594.</title>
        <authorList>
            <person name="Oh H.M."/>
            <person name="Giovannoni S.J."/>
            <person name="Ferriera S."/>
            <person name="Johnson J."/>
            <person name="Cho J.C."/>
        </authorList>
    </citation>
    <scope>NUCLEOTIDE SEQUENCE [LARGE SCALE GENOMIC DNA]</scope>
    <source>
        <strain evidence="2">HTCC2594</strain>
    </source>
</reference>
<evidence type="ECO:0008006" key="3">
    <source>
        <dbReference type="Google" id="ProtNLM"/>
    </source>
</evidence>
<dbReference type="PRINTS" id="PR00413">
    <property type="entry name" value="HADHALOGNASE"/>
</dbReference>
<keyword evidence="2" id="KW-1185">Reference proteome</keyword>
<dbReference type="InterPro" id="IPR006439">
    <property type="entry name" value="HAD-SF_hydro_IA"/>
</dbReference>
<dbReference type="Gene3D" id="3.40.50.1000">
    <property type="entry name" value="HAD superfamily/HAD-like"/>
    <property type="match status" value="1"/>
</dbReference>
<accession>Q2N771</accession>